<dbReference type="GO" id="GO:0005549">
    <property type="term" value="F:odorant binding"/>
    <property type="evidence" value="ECO:0007669"/>
    <property type="project" value="InterPro"/>
</dbReference>
<protein>
    <submittedName>
        <fullName evidence="3">Odorant binding protein 20</fullName>
    </submittedName>
    <submittedName>
        <fullName evidence="2">Odorant-binding protein</fullName>
    </submittedName>
</protein>
<dbReference type="AlphaFoldDB" id="A0A1U9W504"/>
<dbReference type="PANTHER" id="PTHR21364:SF2">
    <property type="entry name" value="GENERAL ODORANT-BINDING PROTEIN 19A"/>
    <property type="match status" value="1"/>
</dbReference>
<dbReference type="Pfam" id="PF01395">
    <property type="entry name" value="PBP_GOBP"/>
    <property type="match status" value="1"/>
</dbReference>
<gene>
    <name evidence="2" type="primary">OBP20</name>
</gene>
<accession>A0A1U9W504</accession>
<evidence type="ECO:0000313" key="3">
    <source>
        <dbReference type="EMBL" id="QDD67568.1"/>
    </source>
</evidence>
<dbReference type="SUPFAM" id="SSF47565">
    <property type="entry name" value="Insect pheromone/odorant-binding proteins"/>
    <property type="match status" value="1"/>
</dbReference>
<evidence type="ECO:0000313" key="2">
    <source>
        <dbReference type="EMBL" id="AQY18984.1"/>
    </source>
</evidence>
<reference evidence="2" key="1">
    <citation type="submission" date="2016-09" db="EMBL/GenBank/DDBJ databases">
        <title>Identification and Expression Profile Analysis of Odorant-binding Proteins Genes in Galeruca daurica.</title>
        <authorList>
            <person name="Li L."/>
            <person name="Pang B."/>
        </authorList>
    </citation>
    <scope>NUCLEOTIDE SEQUENCE</scope>
</reference>
<dbReference type="PANTHER" id="PTHR21364">
    <property type="entry name" value="GENERAL ODORANT-BINDING PROTEIN 19A"/>
    <property type="match status" value="1"/>
</dbReference>
<dbReference type="InterPro" id="IPR006170">
    <property type="entry name" value="PBP/GOBP"/>
</dbReference>
<organism evidence="2">
    <name type="scientific">Galeruca daurica</name>
    <dbReference type="NCBI Taxonomy" id="1651263"/>
    <lineage>
        <taxon>Eukaryota</taxon>
        <taxon>Metazoa</taxon>
        <taxon>Ecdysozoa</taxon>
        <taxon>Arthropoda</taxon>
        <taxon>Hexapoda</taxon>
        <taxon>Insecta</taxon>
        <taxon>Pterygota</taxon>
        <taxon>Neoptera</taxon>
        <taxon>Endopterygota</taxon>
        <taxon>Coleoptera</taxon>
        <taxon>Polyphaga</taxon>
        <taxon>Cucujiformia</taxon>
        <taxon>Chrysomeloidea</taxon>
        <taxon>Chrysomelidae</taxon>
        <taxon>Galerucinae</taxon>
        <taxon>Galerucites</taxon>
        <taxon>Galeruca</taxon>
    </lineage>
</organism>
<sequence>MFRELLIFVIFSTVSSNPLMEITDPKVKNLTETLHKVCVSKIGVQEASIEQGKKGIFDRDPKLMEYWTCVWTTSGLMDQKGNIDFELLHSLAPSKVADATTKLVGACHNKVAGEKVLTSLVLKMTQCIATTNSELFIIF</sequence>
<dbReference type="EMBL" id="MK250532">
    <property type="protein sequence ID" value="QDD67568.1"/>
    <property type="molecule type" value="mRNA"/>
</dbReference>
<keyword evidence="1" id="KW-0732">Signal</keyword>
<feature type="signal peptide" evidence="1">
    <location>
        <begin position="1"/>
        <end position="16"/>
    </location>
</feature>
<dbReference type="SMART" id="SM00708">
    <property type="entry name" value="PhBP"/>
    <property type="match status" value="1"/>
</dbReference>
<dbReference type="InterPro" id="IPR036728">
    <property type="entry name" value="PBP_GOBP_sf"/>
</dbReference>
<reference evidence="3" key="2">
    <citation type="submission" date="2018-12" db="EMBL/GenBank/DDBJ databases">
        <authorList>
            <person name="Li L."/>
            <person name="Pang B."/>
        </authorList>
    </citation>
    <scope>NUCLEOTIDE SEQUENCE</scope>
</reference>
<dbReference type="CDD" id="cd23992">
    <property type="entry name" value="PBP_GOBP"/>
    <property type="match status" value="1"/>
</dbReference>
<proteinExistence type="evidence at transcript level"/>
<dbReference type="EMBL" id="KX900472">
    <property type="protein sequence ID" value="AQY18984.1"/>
    <property type="molecule type" value="mRNA"/>
</dbReference>
<evidence type="ECO:0000256" key="1">
    <source>
        <dbReference type="SAM" id="SignalP"/>
    </source>
</evidence>
<dbReference type="Gene3D" id="1.10.238.20">
    <property type="entry name" value="Pheromone/general odorant binding protein domain"/>
    <property type="match status" value="1"/>
</dbReference>
<feature type="chain" id="PRO_5036027137" evidence="1">
    <location>
        <begin position="17"/>
        <end position="139"/>
    </location>
</feature>
<name>A0A1U9W504_9CUCU</name>
<dbReference type="SMR" id="A0A1U9W504"/>